<evidence type="ECO:0000256" key="1">
    <source>
        <dbReference type="ARBA" id="ARBA00009574"/>
    </source>
</evidence>
<dbReference type="GO" id="GO:0035493">
    <property type="term" value="P:SNARE complex assembly"/>
    <property type="evidence" value="ECO:0007669"/>
    <property type="project" value="TreeGrafter"/>
</dbReference>
<gene>
    <name evidence="5" type="ORF">EX30DRAFT_396207</name>
</gene>
<evidence type="ECO:0000313" key="5">
    <source>
        <dbReference type="EMBL" id="TGZ80481.1"/>
    </source>
</evidence>
<reference evidence="5 6" key="1">
    <citation type="submission" date="2019-04" db="EMBL/GenBank/DDBJ databases">
        <title>Comparative genomics and transcriptomics to analyze fruiting body development in filamentous ascomycetes.</title>
        <authorList>
            <consortium name="DOE Joint Genome Institute"/>
            <person name="Lutkenhaus R."/>
            <person name="Traeger S."/>
            <person name="Breuer J."/>
            <person name="Kuo A."/>
            <person name="Lipzen A."/>
            <person name="Pangilinan J."/>
            <person name="Dilworth D."/>
            <person name="Sandor L."/>
            <person name="Poggeler S."/>
            <person name="Barry K."/>
            <person name="Grigoriev I.V."/>
            <person name="Nowrousian M."/>
        </authorList>
    </citation>
    <scope>NUCLEOTIDE SEQUENCE [LARGE SCALE GENOMIC DNA]</scope>
    <source>
        <strain evidence="5 6">CBS 389.68</strain>
    </source>
</reference>
<dbReference type="Proteomes" id="UP000298138">
    <property type="component" value="Unassembled WGS sequence"/>
</dbReference>
<comment type="similarity">
    <text evidence="1">Belongs to the ATG14 family.</text>
</comment>
<dbReference type="STRING" id="341454.A0A4S2MV91"/>
<keyword evidence="3" id="KW-0175">Coiled coil</keyword>
<feature type="region of interest" description="Disordered" evidence="4">
    <location>
        <begin position="540"/>
        <end position="559"/>
    </location>
</feature>
<dbReference type="GO" id="GO:0000149">
    <property type="term" value="F:SNARE binding"/>
    <property type="evidence" value="ECO:0007669"/>
    <property type="project" value="TreeGrafter"/>
</dbReference>
<evidence type="ECO:0000256" key="3">
    <source>
        <dbReference type="ARBA" id="ARBA00023054"/>
    </source>
</evidence>
<dbReference type="EMBL" id="ML220124">
    <property type="protein sequence ID" value="TGZ80481.1"/>
    <property type="molecule type" value="Genomic_DNA"/>
</dbReference>
<dbReference type="GO" id="GO:0005768">
    <property type="term" value="C:endosome"/>
    <property type="evidence" value="ECO:0007669"/>
    <property type="project" value="TreeGrafter"/>
</dbReference>
<dbReference type="PANTHER" id="PTHR15157">
    <property type="entry name" value="UV RADIATION RESISTANCE-ASSOCIATED GENE PROTEIN"/>
    <property type="match status" value="1"/>
</dbReference>
<accession>A0A4S2MV91</accession>
<feature type="compositionally biased region" description="Polar residues" evidence="4">
    <location>
        <begin position="1"/>
        <end position="15"/>
    </location>
</feature>
<sequence>MPADSDNPSCSSFLDTNFRPRDRPSLLPYNRRLRHLSSICLRNLTTSPPASEPTPTPPANVSDNGDAANDPGPRRPTRRRRSTKSFPGPPVMRKRWDVFFSLHSDGVKEPLYISEVVEKSMNPDFQAFDLSEWGPAVTRLEKLTVKVWCHLESGWTLLLEAEVELSELTFLGRNMENFRYPLAQNAVIFGLSDGFYTAFWDYTRPPPPLPPRIKKLPTTITASYDTLHRLTNLTTCLYDAQTTTHSLTTQISTTLTSTPTVSLPSLVSTQRAKLETLRSTLTAEQKRLATLHRRLKTLQTSLLTRRAALETSRLTISTTTSHLHSALPSLTRCTTALSSTREAISSQRRTLIKQLFTIFPIRGLPDDPLTYSILSLPLPTPLTEPVSSASAISTSAALGYVAQLVYMLSFYLSVPLRYPVQPLGSTSYITDSVSVIQGPRVFPLWCRNTVWYRVEYAVFLLNKDIEQLLARVGIGCADVRMTLGNLLLLGAVVGEGGGGGVLKVEPPPPQPQPVIVEDDSVRVNGIHEERVNGANGMKMKREGEEMTNSKAKGKGKAREVHVEVRPDLVIAETAAVAR</sequence>
<evidence type="ECO:0000256" key="4">
    <source>
        <dbReference type="SAM" id="MobiDB-lite"/>
    </source>
</evidence>
<proteinExistence type="inferred from homology"/>
<organism evidence="5 6">
    <name type="scientific">Ascodesmis nigricans</name>
    <dbReference type="NCBI Taxonomy" id="341454"/>
    <lineage>
        <taxon>Eukaryota</taxon>
        <taxon>Fungi</taxon>
        <taxon>Dikarya</taxon>
        <taxon>Ascomycota</taxon>
        <taxon>Pezizomycotina</taxon>
        <taxon>Pezizomycetes</taxon>
        <taxon>Pezizales</taxon>
        <taxon>Ascodesmidaceae</taxon>
        <taxon>Ascodesmis</taxon>
    </lineage>
</organism>
<dbReference type="AlphaFoldDB" id="A0A4S2MV91"/>
<dbReference type="PANTHER" id="PTHR15157:SF5">
    <property type="entry name" value="UV RADIATION RESISTANCE-ASSOCIATED GENE PROTEIN"/>
    <property type="match status" value="1"/>
</dbReference>
<dbReference type="GO" id="GO:0032991">
    <property type="term" value="C:protein-containing complex"/>
    <property type="evidence" value="ECO:0007669"/>
    <property type="project" value="UniProtKB-ARBA"/>
</dbReference>
<keyword evidence="6" id="KW-1185">Reference proteome</keyword>
<dbReference type="InParanoid" id="A0A4S2MV91"/>
<dbReference type="OrthoDB" id="72772at2759"/>
<dbReference type="Pfam" id="PF10186">
    <property type="entry name" value="ATG14"/>
    <property type="match status" value="1"/>
</dbReference>
<evidence type="ECO:0000313" key="6">
    <source>
        <dbReference type="Proteomes" id="UP000298138"/>
    </source>
</evidence>
<evidence type="ECO:0000256" key="2">
    <source>
        <dbReference type="ARBA" id="ARBA00013807"/>
    </source>
</evidence>
<dbReference type="GO" id="GO:0000323">
    <property type="term" value="C:lytic vacuole"/>
    <property type="evidence" value="ECO:0007669"/>
    <property type="project" value="TreeGrafter"/>
</dbReference>
<dbReference type="InterPro" id="IPR018791">
    <property type="entry name" value="UV_resistance/autophagy_Atg14"/>
</dbReference>
<feature type="region of interest" description="Disordered" evidence="4">
    <location>
        <begin position="1"/>
        <end position="26"/>
    </location>
</feature>
<name>A0A4S2MV91_9PEZI</name>
<protein>
    <recommendedName>
        <fullName evidence="2">Autophagy-related protein 14</fullName>
    </recommendedName>
</protein>
<feature type="region of interest" description="Disordered" evidence="4">
    <location>
        <begin position="44"/>
        <end position="89"/>
    </location>
</feature>